<evidence type="ECO:0000313" key="1">
    <source>
        <dbReference type="EMBL" id="PBK64318.1"/>
    </source>
</evidence>
<gene>
    <name evidence="1" type="ORF">ARMSODRAFT_979153</name>
</gene>
<evidence type="ECO:0000313" key="2">
    <source>
        <dbReference type="Proteomes" id="UP000218334"/>
    </source>
</evidence>
<protein>
    <submittedName>
        <fullName evidence="1">Uncharacterized protein</fullName>
    </submittedName>
</protein>
<dbReference type="AlphaFoldDB" id="A0A2H3BE46"/>
<name>A0A2H3BE46_9AGAR</name>
<dbReference type="Proteomes" id="UP000218334">
    <property type="component" value="Unassembled WGS sequence"/>
</dbReference>
<organism evidence="1 2">
    <name type="scientific">Armillaria solidipes</name>
    <dbReference type="NCBI Taxonomy" id="1076256"/>
    <lineage>
        <taxon>Eukaryota</taxon>
        <taxon>Fungi</taxon>
        <taxon>Dikarya</taxon>
        <taxon>Basidiomycota</taxon>
        <taxon>Agaricomycotina</taxon>
        <taxon>Agaricomycetes</taxon>
        <taxon>Agaricomycetidae</taxon>
        <taxon>Agaricales</taxon>
        <taxon>Marasmiineae</taxon>
        <taxon>Physalacriaceae</taxon>
        <taxon>Armillaria</taxon>
    </lineage>
</organism>
<accession>A0A2H3BE46</accession>
<reference evidence="2" key="1">
    <citation type="journal article" date="2017" name="Nat. Ecol. Evol.">
        <title>Genome expansion and lineage-specific genetic innovations in the forest pathogenic fungi Armillaria.</title>
        <authorList>
            <person name="Sipos G."/>
            <person name="Prasanna A.N."/>
            <person name="Walter M.C."/>
            <person name="O'Connor E."/>
            <person name="Balint B."/>
            <person name="Krizsan K."/>
            <person name="Kiss B."/>
            <person name="Hess J."/>
            <person name="Varga T."/>
            <person name="Slot J."/>
            <person name="Riley R."/>
            <person name="Boka B."/>
            <person name="Rigling D."/>
            <person name="Barry K."/>
            <person name="Lee J."/>
            <person name="Mihaltcheva S."/>
            <person name="LaButti K."/>
            <person name="Lipzen A."/>
            <person name="Waldron R."/>
            <person name="Moloney N.M."/>
            <person name="Sperisen C."/>
            <person name="Kredics L."/>
            <person name="Vagvoelgyi C."/>
            <person name="Patrignani A."/>
            <person name="Fitzpatrick D."/>
            <person name="Nagy I."/>
            <person name="Doyle S."/>
            <person name="Anderson J.B."/>
            <person name="Grigoriev I.V."/>
            <person name="Gueldener U."/>
            <person name="Muensterkoetter M."/>
            <person name="Nagy L.G."/>
        </authorList>
    </citation>
    <scope>NUCLEOTIDE SEQUENCE [LARGE SCALE GENOMIC DNA]</scope>
    <source>
        <strain evidence="2">28-4</strain>
    </source>
</reference>
<sequence length="173" mass="19383">MSAILLIENFGNVGCERKSAWIASEARVVTENLWCGDNWGKNLYKSRQDIVTFRIIDRSPPEGTPLAQLVLRRMSKAGTDVATCCQLAPYTLTTRVASEKNISELKVMDCSAMRALFPPQVQNEWVTIQVLVHGWCLVSKEEECILMCSSGSNLQYRWASSSLSKGWFMGKQA</sequence>
<keyword evidence="2" id="KW-1185">Reference proteome</keyword>
<dbReference type="EMBL" id="KZ293452">
    <property type="protein sequence ID" value="PBK64318.1"/>
    <property type="molecule type" value="Genomic_DNA"/>
</dbReference>
<proteinExistence type="predicted"/>